<dbReference type="EMBL" id="JAMPKK010000019">
    <property type="protein sequence ID" value="MEP0864928.1"/>
    <property type="molecule type" value="Genomic_DNA"/>
</dbReference>
<proteinExistence type="predicted"/>
<dbReference type="Pfam" id="PF13374">
    <property type="entry name" value="TPR_10"/>
    <property type="match status" value="1"/>
</dbReference>
<dbReference type="SUPFAM" id="SSF48452">
    <property type="entry name" value="TPR-like"/>
    <property type="match status" value="1"/>
</dbReference>
<protein>
    <submittedName>
        <fullName evidence="1">Tetratricopeptide repeat protein</fullName>
    </submittedName>
</protein>
<comment type="caution">
    <text evidence="1">The sequence shown here is derived from an EMBL/GenBank/DDBJ whole genome shotgun (WGS) entry which is preliminary data.</text>
</comment>
<gene>
    <name evidence="1" type="ORF">NDI37_10650</name>
</gene>
<dbReference type="RefSeq" id="WP_190423815.1">
    <property type="nucleotide sequence ID" value="NZ_JAMPKK010000019.1"/>
</dbReference>
<reference evidence="1 2" key="1">
    <citation type="submission" date="2022-04" db="EMBL/GenBank/DDBJ databases">
        <title>Positive selection, recombination, and allopatry shape intraspecific diversity of widespread and dominant cyanobacteria.</title>
        <authorList>
            <person name="Wei J."/>
            <person name="Shu W."/>
            <person name="Hu C."/>
        </authorList>
    </citation>
    <scope>NUCLEOTIDE SEQUENCE [LARGE SCALE GENOMIC DNA]</scope>
    <source>
        <strain evidence="1 2">GB2-A5</strain>
    </source>
</reference>
<sequence>MNEKHLEPYLKIIQALLNCDRGKEREILQVNSGLIDAGLIKTMAGVAAMLLERGDTEAAEWLQNVAAPLVGEMVNFSPVASQAYLNFLTQLLQATSDSNGDPYVVYPLLQGNLEKLDRKFARILQQWAMATLLQVKSKEAPLLAATLGTLSNLMAQFPLGDRESNLEIAIALYEIVVKIFTRDHPLEWATTQNNLGNAYRNRNEGDGTLNLEKAIAAYKAALEVYTRDAFPEDWAMVQNNLGNAYRDRIQGDKAQNLTIAIAAYKDALQVYTREAFPEKSATIQNNMAVACEHIIEDHREKNLENG</sequence>
<accession>A0ABV0JNG4</accession>
<evidence type="ECO:0000313" key="2">
    <source>
        <dbReference type="Proteomes" id="UP001442494"/>
    </source>
</evidence>
<dbReference type="Gene3D" id="1.25.40.10">
    <property type="entry name" value="Tetratricopeptide repeat domain"/>
    <property type="match status" value="1"/>
</dbReference>
<dbReference type="Proteomes" id="UP001442494">
    <property type="component" value="Unassembled WGS sequence"/>
</dbReference>
<keyword evidence="2" id="KW-1185">Reference proteome</keyword>
<dbReference type="InterPro" id="IPR011990">
    <property type="entry name" value="TPR-like_helical_dom_sf"/>
</dbReference>
<evidence type="ECO:0000313" key="1">
    <source>
        <dbReference type="EMBL" id="MEP0864928.1"/>
    </source>
</evidence>
<organism evidence="1 2">
    <name type="scientific">Funiculus sociatus GB2-A5</name>
    <dbReference type="NCBI Taxonomy" id="2933946"/>
    <lineage>
        <taxon>Bacteria</taxon>
        <taxon>Bacillati</taxon>
        <taxon>Cyanobacteriota</taxon>
        <taxon>Cyanophyceae</taxon>
        <taxon>Coleofasciculales</taxon>
        <taxon>Coleofasciculaceae</taxon>
        <taxon>Funiculus</taxon>
    </lineage>
</organism>
<name>A0ABV0JNG4_9CYAN</name>